<feature type="transmembrane region" description="Helical" evidence="1">
    <location>
        <begin position="165"/>
        <end position="190"/>
    </location>
</feature>
<dbReference type="RefSeq" id="WP_066448324.1">
    <property type="nucleotide sequence ID" value="NZ_JANKBF010000010.1"/>
</dbReference>
<feature type="transmembrane region" description="Helical" evidence="1">
    <location>
        <begin position="100"/>
        <end position="128"/>
    </location>
</feature>
<feature type="transmembrane region" description="Helical" evidence="1">
    <location>
        <begin position="134"/>
        <end position="153"/>
    </location>
</feature>
<dbReference type="NCBIfam" id="TIGR00254">
    <property type="entry name" value="GGDEF"/>
    <property type="match status" value="1"/>
</dbReference>
<reference evidence="3 4" key="1">
    <citation type="submission" date="2019-03" db="EMBL/GenBank/DDBJ databases">
        <title>Genomic Encyclopedia of Type Strains, Phase IV (KMG-IV): sequencing the most valuable type-strain genomes for metagenomic binning, comparative biology and taxonomic classification.</title>
        <authorList>
            <person name="Goeker M."/>
        </authorList>
    </citation>
    <scope>NUCLEOTIDE SEQUENCE [LARGE SCALE GENOMIC DNA]</scope>
    <source>
        <strain evidence="3 4">DSM 29487</strain>
    </source>
</reference>
<gene>
    <name evidence="3" type="ORF">EDD60_10751</name>
</gene>
<dbReference type="InterPro" id="IPR043128">
    <property type="entry name" value="Rev_trsase/Diguanyl_cyclase"/>
</dbReference>
<evidence type="ECO:0000313" key="3">
    <source>
        <dbReference type="EMBL" id="TCW00562.1"/>
    </source>
</evidence>
<keyword evidence="1" id="KW-1133">Transmembrane helix</keyword>
<sequence>MKNKDLAYDKYQRMNFYWLKTHVKLLYIGCLIGFVVEVSMMFAIYQIDYLSSSFSHYIHKYVLFPTLVNLMVCFLASYLVNNRKISFKSKQYSVSILTVILTFVFSSVHNSFVSVLILLGFPILITIIYEDEKLTSVVTVLSLILMFISSCFLEWDPDKVFNSTYLLNTMVIMVSTFLLWVISCSMIHFIEKKSKIIIEDSMEKFDLEKRIYIDGLTLIKNKDAFDKEMDEITKDSKNIYHLVMFDIDLFKAFNDDFGHLFGDRVLTSVGKILLENIPEQSAYRYGGDEFCVIFKNYSEHEIEEKLKLVQKQLKTTQIKGVSVEITISIGVAVKENIMTKEEWIAKADKALYLSKNSGRNQITFSQ</sequence>
<organism evidence="3 4">
    <name type="scientific">Longibaculum muris</name>
    <dbReference type="NCBI Taxonomy" id="1796628"/>
    <lineage>
        <taxon>Bacteria</taxon>
        <taxon>Bacillati</taxon>
        <taxon>Bacillota</taxon>
        <taxon>Erysipelotrichia</taxon>
        <taxon>Erysipelotrichales</taxon>
        <taxon>Coprobacillaceae</taxon>
        <taxon>Longibaculum</taxon>
    </lineage>
</organism>
<dbReference type="PANTHER" id="PTHR45138">
    <property type="entry name" value="REGULATORY COMPONENTS OF SENSORY TRANSDUCTION SYSTEM"/>
    <property type="match status" value="1"/>
</dbReference>
<keyword evidence="1" id="KW-0812">Transmembrane</keyword>
<dbReference type="GO" id="GO:1902201">
    <property type="term" value="P:negative regulation of bacterial-type flagellum-dependent cell motility"/>
    <property type="evidence" value="ECO:0007669"/>
    <property type="project" value="TreeGrafter"/>
</dbReference>
<keyword evidence="1" id="KW-0472">Membrane</keyword>
<dbReference type="Gene3D" id="3.30.70.270">
    <property type="match status" value="1"/>
</dbReference>
<evidence type="ECO:0000256" key="1">
    <source>
        <dbReference type="SAM" id="Phobius"/>
    </source>
</evidence>
<dbReference type="Proteomes" id="UP000295515">
    <property type="component" value="Unassembled WGS sequence"/>
</dbReference>
<dbReference type="GeneID" id="98915145"/>
<dbReference type="SMART" id="SM00267">
    <property type="entry name" value="GGDEF"/>
    <property type="match status" value="1"/>
</dbReference>
<feature type="domain" description="GGDEF" evidence="2">
    <location>
        <begin position="238"/>
        <end position="366"/>
    </location>
</feature>
<dbReference type="GO" id="GO:0052621">
    <property type="term" value="F:diguanylate cyclase activity"/>
    <property type="evidence" value="ECO:0007669"/>
    <property type="project" value="TreeGrafter"/>
</dbReference>
<dbReference type="InterPro" id="IPR029787">
    <property type="entry name" value="Nucleotide_cyclase"/>
</dbReference>
<dbReference type="Pfam" id="PF00990">
    <property type="entry name" value="GGDEF"/>
    <property type="match status" value="1"/>
</dbReference>
<feature type="transmembrane region" description="Helical" evidence="1">
    <location>
        <begin position="57"/>
        <end position="80"/>
    </location>
</feature>
<dbReference type="PANTHER" id="PTHR45138:SF24">
    <property type="entry name" value="DIGUANYLATE CYCLASE DGCC-RELATED"/>
    <property type="match status" value="1"/>
</dbReference>
<keyword evidence="4" id="KW-1185">Reference proteome</keyword>
<protein>
    <submittedName>
        <fullName evidence="3">Diguanylate cyclase (GGDEF)-like protein</fullName>
    </submittedName>
</protein>
<dbReference type="CDD" id="cd01949">
    <property type="entry name" value="GGDEF"/>
    <property type="match status" value="1"/>
</dbReference>
<feature type="transmembrane region" description="Helical" evidence="1">
    <location>
        <begin position="21"/>
        <end position="45"/>
    </location>
</feature>
<evidence type="ECO:0000313" key="4">
    <source>
        <dbReference type="Proteomes" id="UP000295515"/>
    </source>
</evidence>
<evidence type="ECO:0000259" key="2">
    <source>
        <dbReference type="PROSITE" id="PS50887"/>
    </source>
</evidence>
<name>A0A4R3Z643_9FIRM</name>
<dbReference type="EMBL" id="SMCQ01000007">
    <property type="protein sequence ID" value="TCW00562.1"/>
    <property type="molecule type" value="Genomic_DNA"/>
</dbReference>
<dbReference type="SUPFAM" id="SSF55073">
    <property type="entry name" value="Nucleotide cyclase"/>
    <property type="match status" value="1"/>
</dbReference>
<proteinExistence type="predicted"/>
<dbReference type="GO" id="GO:0043709">
    <property type="term" value="P:cell adhesion involved in single-species biofilm formation"/>
    <property type="evidence" value="ECO:0007669"/>
    <property type="project" value="TreeGrafter"/>
</dbReference>
<comment type="caution">
    <text evidence="3">The sequence shown here is derived from an EMBL/GenBank/DDBJ whole genome shotgun (WGS) entry which is preliminary data.</text>
</comment>
<accession>A0A4R3Z643</accession>
<dbReference type="InterPro" id="IPR050469">
    <property type="entry name" value="Diguanylate_Cyclase"/>
</dbReference>
<dbReference type="GO" id="GO:0005886">
    <property type="term" value="C:plasma membrane"/>
    <property type="evidence" value="ECO:0007669"/>
    <property type="project" value="TreeGrafter"/>
</dbReference>
<dbReference type="AlphaFoldDB" id="A0A4R3Z643"/>
<dbReference type="PROSITE" id="PS50887">
    <property type="entry name" value="GGDEF"/>
    <property type="match status" value="1"/>
</dbReference>
<dbReference type="InterPro" id="IPR000160">
    <property type="entry name" value="GGDEF_dom"/>
</dbReference>